<evidence type="ECO:0000313" key="8">
    <source>
        <dbReference type="EMBL" id="CAI8584785.1"/>
    </source>
</evidence>
<dbReference type="SUPFAM" id="SSF103481">
    <property type="entry name" value="Multidrug resistance efflux transporter EmrE"/>
    <property type="match status" value="1"/>
</dbReference>
<dbReference type="PANTHER" id="PTHR31218">
    <property type="entry name" value="WAT1-RELATED PROTEIN"/>
    <property type="match status" value="1"/>
</dbReference>
<feature type="transmembrane region" description="Helical" evidence="6">
    <location>
        <begin position="70"/>
        <end position="88"/>
    </location>
</feature>
<evidence type="ECO:0000313" key="9">
    <source>
        <dbReference type="Proteomes" id="UP001157006"/>
    </source>
</evidence>
<dbReference type="AlphaFoldDB" id="A0AAV0YFL9"/>
<feature type="transmembrane region" description="Helical" evidence="6">
    <location>
        <begin position="44"/>
        <end position="64"/>
    </location>
</feature>
<evidence type="ECO:0000256" key="6">
    <source>
        <dbReference type="RuleBase" id="RU363077"/>
    </source>
</evidence>
<evidence type="ECO:0000256" key="4">
    <source>
        <dbReference type="ARBA" id="ARBA00022989"/>
    </source>
</evidence>
<comment type="similarity">
    <text evidence="2 6">Belongs to the drug/metabolite transporter (DMT) superfamily. Plant drug/metabolite exporter (P-DME) (TC 2.A.7.4) family.</text>
</comment>
<comment type="subcellular location">
    <subcellularLocation>
        <location evidence="1 6">Membrane</location>
        <topology evidence="1 6">Multi-pass membrane protein</topology>
    </subcellularLocation>
</comment>
<evidence type="ECO:0000259" key="7">
    <source>
        <dbReference type="Pfam" id="PF00892"/>
    </source>
</evidence>
<evidence type="ECO:0000256" key="3">
    <source>
        <dbReference type="ARBA" id="ARBA00022692"/>
    </source>
</evidence>
<gene>
    <name evidence="8" type="ORF">VFH_U092480</name>
</gene>
<name>A0AAV0YFL9_VICFA</name>
<organism evidence="8 9">
    <name type="scientific">Vicia faba</name>
    <name type="common">Broad bean</name>
    <name type="synonym">Faba vulgaris</name>
    <dbReference type="NCBI Taxonomy" id="3906"/>
    <lineage>
        <taxon>Eukaryota</taxon>
        <taxon>Viridiplantae</taxon>
        <taxon>Streptophyta</taxon>
        <taxon>Embryophyta</taxon>
        <taxon>Tracheophyta</taxon>
        <taxon>Spermatophyta</taxon>
        <taxon>Magnoliopsida</taxon>
        <taxon>eudicotyledons</taxon>
        <taxon>Gunneridae</taxon>
        <taxon>Pentapetalae</taxon>
        <taxon>rosids</taxon>
        <taxon>fabids</taxon>
        <taxon>Fabales</taxon>
        <taxon>Fabaceae</taxon>
        <taxon>Papilionoideae</taxon>
        <taxon>50 kb inversion clade</taxon>
        <taxon>NPAAA clade</taxon>
        <taxon>Hologalegina</taxon>
        <taxon>IRL clade</taxon>
        <taxon>Fabeae</taxon>
        <taxon>Vicia</taxon>
    </lineage>
</organism>
<protein>
    <recommendedName>
        <fullName evidence="6">WAT1-related protein</fullName>
    </recommendedName>
</protein>
<accession>A0AAV0YFL9</accession>
<evidence type="ECO:0000256" key="2">
    <source>
        <dbReference type="ARBA" id="ARBA00007635"/>
    </source>
</evidence>
<dbReference type="InterPro" id="IPR000620">
    <property type="entry name" value="EamA_dom"/>
</dbReference>
<keyword evidence="3 6" id="KW-0812">Transmembrane</keyword>
<reference evidence="8 9" key="1">
    <citation type="submission" date="2023-01" db="EMBL/GenBank/DDBJ databases">
        <authorList>
            <person name="Kreplak J."/>
        </authorList>
    </citation>
    <scope>NUCLEOTIDE SEQUENCE [LARGE SCALE GENOMIC DNA]</scope>
</reference>
<feature type="transmembrane region" description="Helical" evidence="6">
    <location>
        <begin position="12"/>
        <end position="32"/>
    </location>
</feature>
<comment type="caution">
    <text evidence="6">Lacks conserved residue(s) required for the propagation of feature annotation.</text>
</comment>
<dbReference type="Proteomes" id="UP001157006">
    <property type="component" value="Unassembled WGS sequence"/>
</dbReference>
<dbReference type="InterPro" id="IPR037185">
    <property type="entry name" value="EmrE-like"/>
</dbReference>
<evidence type="ECO:0000256" key="5">
    <source>
        <dbReference type="ARBA" id="ARBA00023136"/>
    </source>
</evidence>
<keyword evidence="4 6" id="KW-1133">Transmembrane helix</keyword>
<dbReference type="Pfam" id="PF00892">
    <property type="entry name" value="EamA"/>
    <property type="match status" value="1"/>
</dbReference>
<evidence type="ECO:0000256" key="1">
    <source>
        <dbReference type="ARBA" id="ARBA00004141"/>
    </source>
</evidence>
<comment type="caution">
    <text evidence="8">The sequence shown here is derived from an EMBL/GenBank/DDBJ whole genome shotgun (WGS) entry which is preliminary data.</text>
</comment>
<dbReference type="GO" id="GO:0016020">
    <property type="term" value="C:membrane"/>
    <property type="evidence" value="ECO:0007669"/>
    <property type="project" value="UniProtKB-SubCell"/>
</dbReference>
<sequence>MEHKPNVWNIGLDMNLLAAAYAGIISSGLTYYVQGIVMQKKGPVFGTAFSPLMMIIVATMATFILDEKLYLGGVIGAILIVIGLYSVLWGKNKENKEIEAETKTERTECCVKIWRLVMLRVIGSSFRMSVYISILII</sequence>
<feature type="domain" description="EamA" evidence="7">
    <location>
        <begin position="15"/>
        <end position="88"/>
    </location>
</feature>
<dbReference type="EMBL" id="CATIWC010002369">
    <property type="protein sequence ID" value="CAI8584785.1"/>
    <property type="molecule type" value="Genomic_DNA"/>
</dbReference>
<keyword evidence="5 6" id="KW-0472">Membrane</keyword>
<dbReference type="InterPro" id="IPR030184">
    <property type="entry name" value="WAT1-related"/>
</dbReference>
<dbReference type="GO" id="GO:0022857">
    <property type="term" value="F:transmembrane transporter activity"/>
    <property type="evidence" value="ECO:0007669"/>
    <property type="project" value="InterPro"/>
</dbReference>
<keyword evidence="9" id="KW-1185">Reference proteome</keyword>
<proteinExistence type="inferred from homology"/>